<keyword evidence="1" id="KW-0808">Transferase</keyword>
<keyword evidence="2" id="KW-1185">Reference proteome</keyword>
<evidence type="ECO:0000313" key="2">
    <source>
        <dbReference type="Proteomes" id="UP000519439"/>
    </source>
</evidence>
<dbReference type="RefSeq" id="WP_245265149.1">
    <property type="nucleotide sequence ID" value="NZ_JACIDC010000001.1"/>
</dbReference>
<dbReference type="AlphaFoldDB" id="A0A7W6IBL7"/>
<name>A0A7W6IBL7_9HYPH</name>
<comment type="caution">
    <text evidence="1">The sequence shown here is derived from an EMBL/GenBank/DDBJ whole genome shotgun (WGS) entry which is preliminary data.</text>
</comment>
<dbReference type="EMBL" id="JACIDC010000001">
    <property type="protein sequence ID" value="MBB4038472.1"/>
    <property type="molecule type" value="Genomic_DNA"/>
</dbReference>
<dbReference type="Proteomes" id="UP000519439">
    <property type="component" value="Unassembled WGS sequence"/>
</dbReference>
<sequence length="162" mass="17554">MAFASQSASPGALPDDGTIARRRRAMALCADAERSDLEAILAALRCEDGVEDLRRPETGLVMVRGRMGGDGAPFNFGEATVTRAVVRLASGEVGFAYQLGRDAPKARMAAIIDALLQNPLRSLETDMALSPLEQRLSAERALRERRTAATRVNFYTMVRGED</sequence>
<dbReference type="InterPro" id="IPR009609">
    <property type="entry name" value="Phosphonate_metab_PhnG"/>
</dbReference>
<dbReference type="Pfam" id="PF06754">
    <property type="entry name" value="PhnG"/>
    <property type="match status" value="1"/>
</dbReference>
<dbReference type="GO" id="GO:0061693">
    <property type="term" value="F:alpha-D-ribose 1-methylphosphonate 5-triphosphate synthase activity"/>
    <property type="evidence" value="ECO:0007669"/>
    <property type="project" value="UniProtKB-EC"/>
</dbReference>
<dbReference type="NCBIfam" id="TIGR03293">
    <property type="entry name" value="PhnG_redo"/>
    <property type="match status" value="1"/>
</dbReference>
<organism evidence="1 2">
    <name type="scientific">Microvirga flocculans</name>
    <dbReference type="NCBI Taxonomy" id="217168"/>
    <lineage>
        <taxon>Bacteria</taxon>
        <taxon>Pseudomonadati</taxon>
        <taxon>Pseudomonadota</taxon>
        <taxon>Alphaproteobacteria</taxon>
        <taxon>Hyphomicrobiales</taxon>
        <taxon>Methylobacteriaceae</taxon>
        <taxon>Microvirga</taxon>
    </lineage>
</organism>
<accession>A0A7W6IBL7</accession>
<reference evidence="1 2" key="1">
    <citation type="submission" date="2020-08" db="EMBL/GenBank/DDBJ databases">
        <title>Genomic Encyclopedia of Type Strains, Phase IV (KMG-IV): sequencing the most valuable type-strain genomes for metagenomic binning, comparative biology and taxonomic classification.</title>
        <authorList>
            <person name="Goeker M."/>
        </authorList>
    </citation>
    <scope>NUCLEOTIDE SEQUENCE [LARGE SCALE GENOMIC DNA]</scope>
    <source>
        <strain evidence="1 2">DSM 15743</strain>
    </source>
</reference>
<dbReference type="GO" id="GO:0015716">
    <property type="term" value="P:organic phosphonate transport"/>
    <property type="evidence" value="ECO:0007669"/>
    <property type="project" value="InterPro"/>
</dbReference>
<evidence type="ECO:0000313" key="1">
    <source>
        <dbReference type="EMBL" id="MBB4038472.1"/>
    </source>
</evidence>
<dbReference type="EC" id="2.7.8.37" evidence="1"/>
<proteinExistence type="predicted"/>
<dbReference type="GO" id="GO:0019634">
    <property type="term" value="P:organic phosphonate metabolic process"/>
    <property type="evidence" value="ECO:0007669"/>
    <property type="project" value="InterPro"/>
</dbReference>
<gene>
    <name evidence="1" type="ORF">GGR34_000101</name>
</gene>
<protein>
    <submittedName>
        <fullName evidence="1">Alpha-D-ribose 1-methylphosphonate 5-triphosphate synthase subunit PhnG</fullName>
        <ecNumber evidence="1">2.7.8.37</ecNumber>
    </submittedName>
</protein>